<accession>A0A5B8Y1B7</accession>
<dbReference type="KEGG" id="bbae:FRD01_19965"/>
<proteinExistence type="predicted"/>
<gene>
    <name evidence="1" type="ORF">FRD01_19965</name>
</gene>
<evidence type="ECO:0000313" key="1">
    <source>
        <dbReference type="EMBL" id="QED29469.1"/>
    </source>
</evidence>
<dbReference type="EMBL" id="CP042467">
    <property type="protein sequence ID" value="QED29469.1"/>
    <property type="molecule type" value="Genomic_DNA"/>
</dbReference>
<evidence type="ECO:0000313" key="2">
    <source>
        <dbReference type="Proteomes" id="UP000321595"/>
    </source>
</evidence>
<name>A0A5B8Y1B7_9DELT</name>
<dbReference type="RefSeq" id="WP_146962702.1">
    <property type="nucleotide sequence ID" value="NZ_CP042467.1"/>
</dbReference>
<protein>
    <submittedName>
        <fullName evidence="1">Uncharacterized protein</fullName>
    </submittedName>
</protein>
<reference evidence="1 2" key="1">
    <citation type="submission" date="2019-08" db="EMBL/GenBank/DDBJ databases">
        <authorList>
            <person name="Liang Q."/>
        </authorList>
    </citation>
    <scope>NUCLEOTIDE SEQUENCE [LARGE SCALE GENOMIC DNA]</scope>
    <source>
        <strain evidence="1 2">V1718</strain>
    </source>
</reference>
<dbReference type="AlphaFoldDB" id="A0A5B8Y1B7"/>
<keyword evidence="2" id="KW-1185">Reference proteome</keyword>
<dbReference type="Proteomes" id="UP000321595">
    <property type="component" value="Chromosome"/>
</dbReference>
<sequence>MLYTAKAGEPANLIGLTVGLAYFVKGLGSYQKTVLGGETAKILDSVVDLAKDKASGVLSQEIEAGMFGGWLFSNIDLNHDRWITIIPQNGNMVGGSCGKLCVDPLEIGEEVLVLAPREDLFLLKSEAIIVDGEILPIEVQFHPTVRAVEPGELIDIEFQISNALDNELRWQVDDGITQPFTTNVDWGYFSYGTPTDESLYPLLIRAESAAKTGLRKPSLGPVPRRGNTILVLEEFVVFPTSECLSVGQSVAFNPSASSHIGQEATITWSPEIEDGVFRAEAEGEYELWATATWPNRDPITRQMKVQVGDCQCRYQTFGPAHKSGKFEITGTSIFSQDLGGTVFMLNFPDGSLLQWVSPQSTIVSGSFPASWQAHLGSAGVWTNANGWRDRAFVEVDADGEHFEIRFEGLVRSTAPPGAAGAAFTSFEGDPGNGWYYIDYQLAKVRALRFEGNGFECQNELTYSNR</sequence>
<organism evidence="1 2">
    <name type="scientific">Microvenator marinus</name>
    <dbReference type="NCBI Taxonomy" id="2600177"/>
    <lineage>
        <taxon>Bacteria</taxon>
        <taxon>Deltaproteobacteria</taxon>
        <taxon>Bradymonadales</taxon>
        <taxon>Microvenatoraceae</taxon>
        <taxon>Microvenator</taxon>
    </lineage>
</organism>